<dbReference type="InterPro" id="IPR052054">
    <property type="entry name" value="Oxidative_DNA_repair_enzyme"/>
</dbReference>
<keyword evidence="3" id="KW-0227">DNA damage</keyword>
<accession>A0ABT1NBM9</accession>
<dbReference type="EMBL" id="JAJEKE010000002">
    <property type="protein sequence ID" value="MCQ1528670.1"/>
    <property type="molecule type" value="Genomic_DNA"/>
</dbReference>
<dbReference type="Pfam" id="PF00730">
    <property type="entry name" value="HhH-GPD"/>
    <property type="match status" value="1"/>
</dbReference>
<dbReference type="PANTHER" id="PTHR10242">
    <property type="entry name" value="8-OXOGUANINE DNA GLYCOSYLASE"/>
    <property type="match status" value="1"/>
</dbReference>
<keyword evidence="12" id="KW-1185">Reference proteome</keyword>
<keyword evidence="6" id="KW-0456">Lyase</keyword>
<evidence type="ECO:0000313" key="12">
    <source>
        <dbReference type="Proteomes" id="UP001651880"/>
    </source>
</evidence>
<sequence length="302" mass="34969">MEINDMSIRTVENGVVLENICHFNAQHIFECGQCFRWKPSSDGSYTGIAFGKVINVKSDEENNRVQILNTNMEDFKNIWFDYFDLGRDYGKIKEMLAEDEILRTAIKYGEGIRILKQDPWEMLISYIMSANNRIPMIARSIGLLSQMYGQPVYYEGETYYTFPSPEELSKAELSDIEKCRAGFRCKYIVKAIQMVIDGTIDLNRIKAMDIDSARQELMKVPGVGIKVADCIMLFSMQKYASYPTDVWIKRVTEHFYLHHDVPMKAIHAFAREKFGNLAGFAQEYLFYYAREMKIGSDKGEKE</sequence>
<evidence type="ECO:0000256" key="3">
    <source>
        <dbReference type="ARBA" id="ARBA00022763"/>
    </source>
</evidence>
<evidence type="ECO:0000256" key="6">
    <source>
        <dbReference type="ARBA" id="ARBA00023239"/>
    </source>
</evidence>
<dbReference type="InterPro" id="IPR023170">
    <property type="entry name" value="HhH_base_excis_C"/>
</dbReference>
<keyword evidence="4" id="KW-0378">Hydrolase</keyword>
<reference evidence="11 12" key="1">
    <citation type="submission" date="2021-10" db="EMBL/GenBank/DDBJ databases">
        <title>Lutispora strain m25 sp. nov., a thermophilic, non-spore-forming bacterium isolated from a lab-scale methanogenic bioreactor digesting anaerobic sludge.</title>
        <authorList>
            <person name="El Houari A."/>
            <person name="Mcdonald J."/>
        </authorList>
    </citation>
    <scope>NUCLEOTIDE SEQUENCE [LARGE SCALE GENOMIC DNA]</scope>
    <source>
        <strain evidence="12">m25</strain>
    </source>
</reference>
<evidence type="ECO:0000256" key="5">
    <source>
        <dbReference type="ARBA" id="ARBA00023204"/>
    </source>
</evidence>
<dbReference type="CDD" id="cd00056">
    <property type="entry name" value="ENDO3c"/>
    <property type="match status" value="1"/>
</dbReference>
<evidence type="ECO:0000256" key="7">
    <source>
        <dbReference type="ARBA" id="ARBA00023268"/>
    </source>
</evidence>
<gene>
    <name evidence="11" type="ORF">LJD61_03810</name>
</gene>
<evidence type="ECO:0000313" key="11">
    <source>
        <dbReference type="EMBL" id="MCQ1528670.1"/>
    </source>
</evidence>
<proteinExistence type="inferred from homology"/>
<dbReference type="InterPro" id="IPR003265">
    <property type="entry name" value="HhH-GPD_domain"/>
</dbReference>
<evidence type="ECO:0000256" key="9">
    <source>
        <dbReference type="ARBA" id="ARBA00044632"/>
    </source>
</evidence>
<protein>
    <recommendedName>
        <fullName evidence="2">DNA-(apurinic or apyrimidinic site) lyase</fullName>
        <ecNumber evidence="2">4.2.99.18</ecNumber>
    </recommendedName>
</protein>
<dbReference type="Pfam" id="PF07934">
    <property type="entry name" value="OGG_N"/>
    <property type="match status" value="1"/>
</dbReference>
<dbReference type="PANTHER" id="PTHR10242:SF2">
    <property type="entry name" value="N-GLYCOSYLASE_DNA LYASE"/>
    <property type="match status" value="1"/>
</dbReference>
<comment type="similarity">
    <text evidence="1">Belongs to the type-1 OGG1 family.</text>
</comment>
<organism evidence="11 12">
    <name type="scientific">Lutispora saccharofermentans</name>
    <dbReference type="NCBI Taxonomy" id="3024236"/>
    <lineage>
        <taxon>Bacteria</taxon>
        <taxon>Bacillati</taxon>
        <taxon>Bacillota</taxon>
        <taxon>Clostridia</taxon>
        <taxon>Lutisporales</taxon>
        <taxon>Lutisporaceae</taxon>
        <taxon>Lutispora</taxon>
    </lineage>
</organism>
<comment type="catalytic activity">
    <reaction evidence="9">
        <text>2'-deoxyribonucleotide-(2'-deoxyribose 5'-phosphate)-2'-deoxyribonucleotide-DNA = a 3'-end 2'-deoxyribonucleotide-(2,3-dehydro-2,3-deoxyribose 5'-phosphate)-DNA + a 5'-end 5'-phospho-2'-deoxyribonucleoside-DNA + H(+)</text>
        <dbReference type="Rhea" id="RHEA:66592"/>
        <dbReference type="Rhea" id="RHEA-COMP:13180"/>
        <dbReference type="Rhea" id="RHEA-COMP:16897"/>
        <dbReference type="Rhea" id="RHEA-COMP:17067"/>
        <dbReference type="ChEBI" id="CHEBI:15378"/>
        <dbReference type="ChEBI" id="CHEBI:136412"/>
        <dbReference type="ChEBI" id="CHEBI:157695"/>
        <dbReference type="ChEBI" id="CHEBI:167181"/>
        <dbReference type="EC" id="4.2.99.18"/>
    </reaction>
</comment>
<keyword evidence="5" id="KW-0234">DNA repair</keyword>
<keyword evidence="7" id="KW-0511">Multifunctional enzyme</keyword>
<dbReference type="SUPFAM" id="SSF48150">
    <property type="entry name" value="DNA-glycosylase"/>
    <property type="match status" value="1"/>
</dbReference>
<dbReference type="InterPro" id="IPR011257">
    <property type="entry name" value="DNA_glycosylase"/>
</dbReference>
<dbReference type="Proteomes" id="UP001651880">
    <property type="component" value="Unassembled WGS sequence"/>
</dbReference>
<dbReference type="EC" id="4.2.99.18" evidence="2"/>
<evidence type="ECO:0000256" key="2">
    <source>
        <dbReference type="ARBA" id="ARBA00012720"/>
    </source>
</evidence>
<dbReference type="SMART" id="SM00478">
    <property type="entry name" value="ENDO3c"/>
    <property type="match status" value="1"/>
</dbReference>
<dbReference type="InterPro" id="IPR012904">
    <property type="entry name" value="OGG_N"/>
</dbReference>
<evidence type="ECO:0000256" key="1">
    <source>
        <dbReference type="ARBA" id="ARBA00010679"/>
    </source>
</evidence>
<dbReference type="Gene3D" id="1.10.340.30">
    <property type="entry name" value="Hypothetical protein, domain 2"/>
    <property type="match status" value="1"/>
</dbReference>
<evidence type="ECO:0000259" key="10">
    <source>
        <dbReference type="SMART" id="SM00478"/>
    </source>
</evidence>
<name>A0ABT1NBM9_9FIRM</name>
<keyword evidence="8" id="KW-0326">Glycosidase</keyword>
<evidence type="ECO:0000256" key="4">
    <source>
        <dbReference type="ARBA" id="ARBA00022801"/>
    </source>
</evidence>
<comment type="caution">
    <text evidence="11">The sequence shown here is derived from an EMBL/GenBank/DDBJ whole genome shotgun (WGS) entry which is preliminary data.</text>
</comment>
<dbReference type="Gene3D" id="1.10.1670.10">
    <property type="entry name" value="Helix-hairpin-Helix base-excision DNA repair enzymes (C-terminal)"/>
    <property type="match status" value="1"/>
</dbReference>
<dbReference type="SUPFAM" id="SSF55945">
    <property type="entry name" value="TATA-box binding protein-like"/>
    <property type="match status" value="1"/>
</dbReference>
<evidence type="ECO:0000256" key="8">
    <source>
        <dbReference type="ARBA" id="ARBA00023295"/>
    </source>
</evidence>
<dbReference type="RefSeq" id="WP_255226186.1">
    <property type="nucleotide sequence ID" value="NZ_JAJEKE010000002.1"/>
</dbReference>
<dbReference type="Gene3D" id="3.30.310.260">
    <property type="match status" value="1"/>
</dbReference>
<feature type="domain" description="HhH-GPD" evidence="10">
    <location>
        <begin position="128"/>
        <end position="290"/>
    </location>
</feature>